<reference evidence="1" key="1">
    <citation type="submission" date="2021-04" db="EMBL/GenBank/DDBJ databases">
        <authorList>
            <person name="Pira H."/>
            <person name="Risdian C."/>
            <person name="Wink J."/>
        </authorList>
    </citation>
    <scope>NUCLEOTIDE SEQUENCE</scope>
    <source>
        <strain evidence="1">WHY3</strain>
    </source>
</reference>
<keyword evidence="2" id="KW-1185">Reference proteome</keyword>
<protein>
    <submittedName>
        <fullName evidence="1">Uncharacterized protein</fullName>
    </submittedName>
</protein>
<evidence type="ECO:0000313" key="1">
    <source>
        <dbReference type="EMBL" id="MBV7270675.1"/>
    </source>
</evidence>
<dbReference type="Proteomes" id="UP001138894">
    <property type="component" value="Unassembled WGS sequence"/>
</dbReference>
<name>A0A9X1FB96_9FLAO</name>
<comment type="caution">
    <text evidence="1">The sequence shown here is derived from an EMBL/GenBank/DDBJ whole genome shotgun (WGS) entry which is preliminary data.</text>
</comment>
<organism evidence="1 2">
    <name type="scientific">Winogradskyella luteola</name>
    <dbReference type="NCBI Taxonomy" id="2828330"/>
    <lineage>
        <taxon>Bacteria</taxon>
        <taxon>Pseudomonadati</taxon>
        <taxon>Bacteroidota</taxon>
        <taxon>Flavobacteriia</taxon>
        <taxon>Flavobacteriales</taxon>
        <taxon>Flavobacteriaceae</taxon>
        <taxon>Winogradskyella</taxon>
    </lineage>
</organism>
<sequence length="238" mass="28355">MDREYIIIPKTKQLPFNRTLINELDDSFWLDQVFHHILKFYKNHDSSELKNEITDESNKEYPKIENRIARYIRRYLRNNVEFEAIFDVNGESEANTEVEGYYDIKISNTFWKNKNYFPFECKNLILNSKKKHTNKYVYYKLNKNKYDGGAYRYFNGKYAQLQDFGGMLGFVLNDDLQDIKNKIIEKLKIKFDTSPSGDLIDKNGIEYDGISGNNFTFSSTHYRNGTKFKLFHILFPLN</sequence>
<dbReference type="AlphaFoldDB" id="A0A9X1FB96"/>
<proteinExistence type="predicted"/>
<accession>A0A9X1FB96</accession>
<dbReference type="RefSeq" id="WP_218547922.1">
    <property type="nucleotide sequence ID" value="NZ_JAGSPD010000021.1"/>
</dbReference>
<gene>
    <name evidence="1" type="ORF">KCG49_15910</name>
</gene>
<dbReference type="EMBL" id="JAGSPD010000021">
    <property type="protein sequence ID" value="MBV7270675.1"/>
    <property type="molecule type" value="Genomic_DNA"/>
</dbReference>
<evidence type="ECO:0000313" key="2">
    <source>
        <dbReference type="Proteomes" id="UP001138894"/>
    </source>
</evidence>